<evidence type="ECO:0000313" key="16">
    <source>
        <dbReference type="Proteomes" id="UP000019116"/>
    </source>
</evidence>
<evidence type="ECO:0000313" key="15">
    <source>
        <dbReference type="EnsemblPlants" id="TraesCS1B02G238600.2"/>
    </source>
</evidence>
<dbReference type="Gramene" id="TraesJUL1B03G00305880.1">
    <property type="protein sequence ID" value="TraesJUL1B03G00305880.1"/>
    <property type="gene ID" value="TraesJUL1B03G00305880"/>
</dbReference>
<evidence type="ECO:0000256" key="7">
    <source>
        <dbReference type="ARBA" id="ARBA00023034"/>
    </source>
</evidence>
<dbReference type="Gramene" id="TraesCS1B03G0681400.3">
    <property type="protein sequence ID" value="TraesCS1B03G0681400.3.CDS"/>
    <property type="gene ID" value="TraesCS1B03G0681400"/>
</dbReference>
<keyword evidence="6 12" id="KW-1133">Transmembrane helix</keyword>
<dbReference type="PANTHER" id="PTHR32285:SF37">
    <property type="entry name" value="XYLAN O-ACETYLTRANSFERASE 5"/>
    <property type="match status" value="1"/>
</dbReference>
<comment type="similarity">
    <text evidence="2">Belongs to the PC-esterase family. TBL subfamily.</text>
</comment>
<dbReference type="AlphaFoldDB" id="A0A3B5YXV9"/>
<reference evidence="15" key="1">
    <citation type="submission" date="2018-08" db="EMBL/GenBank/DDBJ databases">
        <authorList>
            <person name="Rossello M."/>
        </authorList>
    </citation>
    <scope>NUCLEOTIDE SEQUENCE [LARGE SCALE GENOMIC DNA]</scope>
    <source>
        <strain evidence="15">cv. Chinese Spring</strain>
    </source>
</reference>
<evidence type="ECO:0000256" key="9">
    <source>
        <dbReference type="ARBA" id="ARBA00023157"/>
    </source>
</evidence>
<dbReference type="RefSeq" id="XP_044405277.1">
    <property type="nucleotide sequence ID" value="XM_044549342.1"/>
</dbReference>
<dbReference type="Gramene" id="TraesARI1B03G00308900.1">
    <property type="protein sequence ID" value="TraesARI1B03G00308900.1"/>
    <property type="gene ID" value="TraesARI1B03G00308900"/>
</dbReference>
<keyword evidence="4 12" id="KW-0812">Transmembrane</keyword>
<organism evidence="15">
    <name type="scientific">Triticum aestivum</name>
    <name type="common">Wheat</name>
    <dbReference type="NCBI Taxonomy" id="4565"/>
    <lineage>
        <taxon>Eukaryota</taxon>
        <taxon>Viridiplantae</taxon>
        <taxon>Streptophyta</taxon>
        <taxon>Embryophyta</taxon>
        <taxon>Tracheophyta</taxon>
        <taxon>Spermatophyta</taxon>
        <taxon>Magnoliopsida</taxon>
        <taxon>Liliopsida</taxon>
        <taxon>Poales</taxon>
        <taxon>Poaceae</taxon>
        <taxon>BOP clade</taxon>
        <taxon>Pooideae</taxon>
        <taxon>Triticodae</taxon>
        <taxon>Triticeae</taxon>
        <taxon>Triticinae</taxon>
        <taxon>Triticum</taxon>
    </lineage>
</organism>
<dbReference type="SMR" id="A0A3B5YXV9"/>
<evidence type="ECO:0000256" key="11">
    <source>
        <dbReference type="SAM" id="MobiDB-lite"/>
    </source>
</evidence>
<evidence type="ECO:0000259" key="14">
    <source>
        <dbReference type="Pfam" id="PF14416"/>
    </source>
</evidence>
<dbReference type="Gramene" id="TraesLDM1B03G00305970.1">
    <property type="protein sequence ID" value="TraesLDM1B03G00305970.1"/>
    <property type="gene ID" value="TraesLDM1B03G00305970"/>
</dbReference>
<dbReference type="Gramene" id="TraesSYM1B03G00312840.1">
    <property type="protein sequence ID" value="TraesSYM1B03G00312840.1"/>
    <property type="gene ID" value="TraesSYM1B03G00312840"/>
</dbReference>
<comment type="subcellular location">
    <subcellularLocation>
        <location evidence="1">Golgi apparatus membrane</location>
        <topology evidence="1">Single-pass type II membrane protein</topology>
    </subcellularLocation>
</comment>
<dbReference type="GO" id="GO:1990538">
    <property type="term" value="F:xylan O-acetyltransferase activity"/>
    <property type="evidence" value="ECO:0007669"/>
    <property type="project" value="UniProtKB-ARBA"/>
</dbReference>
<keyword evidence="10" id="KW-0325">Glycoprotein</keyword>
<keyword evidence="9" id="KW-1015">Disulfide bond</keyword>
<proteinExistence type="inferred from homology"/>
<keyword evidence="5" id="KW-0735">Signal-anchor</keyword>
<keyword evidence="3" id="KW-0808">Transferase</keyword>
<dbReference type="Pfam" id="PF14416">
    <property type="entry name" value="PMR5N"/>
    <property type="match status" value="1"/>
</dbReference>
<dbReference type="InterPro" id="IPR026057">
    <property type="entry name" value="TBL_C"/>
</dbReference>
<dbReference type="Gramene" id="TraesLAC1B03G00309270.1">
    <property type="protein sequence ID" value="TraesLAC1B03G00309270.1"/>
    <property type="gene ID" value="TraesLAC1B03G00309270"/>
</dbReference>
<accession>A0A3B5YXV9</accession>
<evidence type="ECO:0000259" key="13">
    <source>
        <dbReference type="Pfam" id="PF13839"/>
    </source>
</evidence>
<dbReference type="OrthoDB" id="1932925at2759"/>
<evidence type="ECO:0000256" key="12">
    <source>
        <dbReference type="SAM" id="Phobius"/>
    </source>
</evidence>
<feature type="compositionally biased region" description="Low complexity" evidence="11">
    <location>
        <begin position="58"/>
        <end position="74"/>
    </location>
</feature>
<evidence type="ECO:0000256" key="4">
    <source>
        <dbReference type="ARBA" id="ARBA00022692"/>
    </source>
</evidence>
<feature type="domain" description="Trichome birefringence-like C-terminal" evidence="13">
    <location>
        <begin position="180"/>
        <end position="469"/>
    </location>
</feature>
<feature type="transmembrane region" description="Helical" evidence="12">
    <location>
        <begin position="21"/>
        <end position="37"/>
    </location>
</feature>
<keyword evidence="7" id="KW-0333">Golgi apparatus</keyword>
<dbReference type="Pfam" id="PF13839">
    <property type="entry name" value="PC-Esterase"/>
    <property type="match status" value="1"/>
</dbReference>
<evidence type="ECO:0000256" key="10">
    <source>
        <dbReference type="ARBA" id="ARBA00023180"/>
    </source>
</evidence>
<name>A0A3B5YXV9_WHEAT</name>
<evidence type="ECO:0000256" key="1">
    <source>
        <dbReference type="ARBA" id="ARBA00004323"/>
    </source>
</evidence>
<keyword evidence="16" id="KW-1185">Reference proteome</keyword>
<dbReference type="EnsemblPlants" id="TraesCS1B02G238600.2">
    <property type="protein sequence ID" value="TraesCS1B02G238600.2"/>
    <property type="gene ID" value="TraesCS1B02G238600"/>
</dbReference>
<evidence type="ECO:0000256" key="6">
    <source>
        <dbReference type="ARBA" id="ARBA00022989"/>
    </source>
</evidence>
<reference evidence="15" key="2">
    <citation type="submission" date="2018-10" db="UniProtKB">
        <authorList>
            <consortium name="EnsemblPlants"/>
        </authorList>
    </citation>
    <scope>IDENTIFICATION</scope>
</reference>
<evidence type="ECO:0000256" key="2">
    <source>
        <dbReference type="ARBA" id="ARBA00007727"/>
    </source>
</evidence>
<dbReference type="Gramene" id="TraesSTA1B03G00304540.1">
    <property type="protein sequence ID" value="TraesSTA1B03G00304540.1"/>
    <property type="gene ID" value="TraesSTA1B03G00304540"/>
</dbReference>
<dbReference type="GeneID" id="123129145"/>
<dbReference type="InterPro" id="IPR029962">
    <property type="entry name" value="TBL"/>
</dbReference>
<evidence type="ECO:0000256" key="8">
    <source>
        <dbReference type="ARBA" id="ARBA00023136"/>
    </source>
</evidence>
<keyword evidence="8 12" id="KW-0472">Membrane</keyword>
<dbReference type="Gramene" id="TraesJAG1B03G00305680.1">
    <property type="protein sequence ID" value="TraesJAG1B03G00305680.1"/>
    <property type="gene ID" value="TraesJAG1B03G00305680"/>
</dbReference>
<dbReference type="GO" id="GO:0000139">
    <property type="term" value="C:Golgi membrane"/>
    <property type="evidence" value="ECO:0007669"/>
    <property type="project" value="UniProtKB-SubCell"/>
</dbReference>
<dbReference type="InterPro" id="IPR025846">
    <property type="entry name" value="TBL_N"/>
</dbReference>
<feature type="domain" description="Trichome birefringence-like N-terminal" evidence="14">
    <location>
        <begin position="126"/>
        <end position="179"/>
    </location>
</feature>
<dbReference type="Proteomes" id="UP000019116">
    <property type="component" value="Chromosome 1B"/>
</dbReference>
<gene>
    <name evidence="15" type="primary">LOC123129145</name>
</gene>
<dbReference type="GO" id="GO:0005794">
    <property type="term" value="C:Golgi apparatus"/>
    <property type="evidence" value="ECO:0000318"/>
    <property type="project" value="GO_Central"/>
</dbReference>
<dbReference type="Gramene" id="TraesMAC1B03G00308060.1">
    <property type="protein sequence ID" value="TraesMAC1B03G00308060.1"/>
    <property type="gene ID" value="TraesMAC1B03G00308060"/>
</dbReference>
<protein>
    <submittedName>
        <fullName evidence="15">Uncharacterized protein</fullName>
    </submittedName>
</protein>
<dbReference type="GO" id="GO:0016413">
    <property type="term" value="F:O-acetyltransferase activity"/>
    <property type="evidence" value="ECO:0000318"/>
    <property type="project" value="GO_Central"/>
</dbReference>
<evidence type="ECO:0000256" key="5">
    <source>
        <dbReference type="ARBA" id="ARBA00022968"/>
    </source>
</evidence>
<feature type="region of interest" description="Disordered" evidence="11">
    <location>
        <begin position="53"/>
        <end position="112"/>
    </location>
</feature>
<evidence type="ECO:0000256" key="3">
    <source>
        <dbReference type="ARBA" id="ARBA00022679"/>
    </source>
</evidence>
<dbReference type="Gramene" id="TraesPARA_EIv1.0_0168810.1">
    <property type="protein sequence ID" value="TraesPARA_EIv1.0_0168810.1.CDS"/>
    <property type="gene ID" value="TraesPARA_EIv1.0_0168810"/>
</dbReference>
<sequence length="487" mass="55050">MRIPRRKAGVPLGVPSRRAQIAAVFALAVLLGVSVLYDSAHIAASLRRHSGYNRLSPTREAPAGAGPRATPAQAVESAGAATDRTDPPPRLGAEGVSKSNPGTAADGSSPETGVLKEVVAEGGEATCDMYKGRWVHDEENAPMYKESDCEFLTEQVTCMRNGRRSDEYQKWRWQPDACDLPRFDAKLLLEKLRNKRMMFVGDSLNRNQWESMVCLVQSVAPWDKKKLVKNGSLNVFRLHEYNATIEFYWAPFLVESNSDDPDIHSITDRMITPTSIAKHAANWIGVDYLIFNTYIWWMNTPKMKIVPDGSFTRKPVKYDELDRVVAYRQILETWSGWVEENVDPKRTMVLFMSVSPVHMQSEGWGSPDNIKCFSETQPVLNYTKTLDVGTDWDLFTESHEVTKAMKKVPVHFINITALSEIRKDAHTSVHTLRQGKLLTKEQQANPRKFADCIHWCLPGLPDTWNEFIYGHIVSSPLQRQIENQSAR</sequence>
<dbReference type="Gramene" id="TraesCS1B02G238600.2">
    <property type="protein sequence ID" value="TraesCS1B02G238600.2"/>
    <property type="gene ID" value="TraesCS1B02G238600"/>
</dbReference>
<dbReference type="PANTHER" id="PTHR32285">
    <property type="entry name" value="PROTEIN TRICHOME BIREFRINGENCE-LIKE 9-RELATED"/>
    <property type="match status" value="1"/>
</dbReference>
<dbReference type="Gramene" id="TraesNOR1B03G00310440.1">
    <property type="protein sequence ID" value="TraesNOR1B03G00310440.1"/>
    <property type="gene ID" value="TraesNOR1B03G00310440"/>
</dbReference>